<dbReference type="EMBL" id="JBEXRX010000179">
    <property type="protein sequence ID" value="MEU0156378.1"/>
    <property type="molecule type" value="Genomic_DNA"/>
</dbReference>
<evidence type="ECO:0000313" key="1">
    <source>
        <dbReference type="EMBL" id="MEU0156378.1"/>
    </source>
</evidence>
<evidence type="ECO:0000313" key="2">
    <source>
        <dbReference type="Proteomes" id="UP001550348"/>
    </source>
</evidence>
<dbReference type="Proteomes" id="UP001550348">
    <property type="component" value="Unassembled WGS sequence"/>
</dbReference>
<protein>
    <recommendedName>
        <fullName evidence="3">IS110 family transposase</fullName>
    </recommendedName>
</protein>
<reference evidence="1 2" key="1">
    <citation type="submission" date="2024-06" db="EMBL/GenBank/DDBJ databases">
        <title>The Natural Products Discovery Center: Release of the First 8490 Sequenced Strains for Exploring Actinobacteria Biosynthetic Diversity.</title>
        <authorList>
            <person name="Kalkreuter E."/>
            <person name="Kautsar S.A."/>
            <person name="Yang D."/>
            <person name="Bader C.D."/>
            <person name="Teijaro C.N."/>
            <person name="Fluegel L."/>
            <person name="Davis C.M."/>
            <person name="Simpson J.R."/>
            <person name="Lauterbach L."/>
            <person name="Steele A.D."/>
            <person name="Gui C."/>
            <person name="Meng S."/>
            <person name="Li G."/>
            <person name="Viehrig K."/>
            <person name="Ye F."/>
            <person name="Su P."/>
            <person name="Kiefer A.F."/>
            <person name="Nichols A."/>
            <person name="Cepeda A.J."/>
            <person name="Yan W."/>
            <person name="Fan B."/>
            <person name="Jiang Y."/>
            <person name="Adhikari A."/>
            <person name="Zheng C.-J."/>
            <person name="Schuster L."/>
            <person name="Cowan T.M."/>
            <person name="Smanski M.J."/>
            <person name="Chevrette M.G."/>
            <person name="De Carvalho L.P.S."/>
            <person name="Shen B."/>
        </authorList>
    </citation>
    <scope>NUCLEOTIDE SEQUENCE [LARGE SCALE GENOMIC DNA]</scope>
    <source>
        <strain evidence="1 2">NPDC006286</strain>
    </source>
</reference>
<evidence type="ECO:0008006" key="3">
    <source>
        <dbReference type="Google" id="ProtNLM"/>
    </source>
</evidence>
<sequence length="136" mass="14865">KLIMLPELRLSIDRLLVNPSPPAETRLGQAQYCSRPVQLGRGGGHLGPDRLGQCTTTGSSTPCTCRPAPRSCTTPAVRAYDELRARDVSHPAAPRQIGNRLVDILHGCLTSNTHYDQATANQREVRLQRTSNSHSE</sequence>
<organism evidence="1 2">
    <name type="scientific">Micromonospora fulviviridis</name>
    <dbReference type="NCBI Taxonomy" id="47860"/>
    <lineage>
        <taxon>Bacteria</taxon>
        <taxon>Bacillati</taxon>
        <taxon>Actinomycetota</taxon>
        <taxon>Actinomycetes</taxon>
        <taxon>Micromonosporales</taxon>
        <taxon>Micromonosporaceae</taxon>
        <taxon>Micromonospora</taxon>
    </lineage>
</organism>
<feature type="non-terminal residue" evidence="1">
    <location>
        <position position="1"/>
    </location>
</feature>
<gene>
    <name evidence="1" type="ORF">ABZ071_31760</name>
</gene>
<accession>A0ABV2VUA5</accession>
<proteinExistence type="predicted"/>
<comment type="caution">
    <text evidence="1">The sequence shown here is derived from an EMBL/GenBank/DDBJ whole genome shotgun (WGS) entry which is preliminary data.</text>
</comment>
<keyword evidence="2" id="KW-1185">Reference proteome</keyword>
<name>A0ABV2VUA5_9ACTN</name>